<protein>
    <submittedName>
        <fullName evidence="2">Uncharacterized protein</fullName>
    </submittedName>
</protein>
<organism evidence="2 3">
    <name type="scientific">Chlorella ohadii</name>
    <dbReference type="NCBI Taxonomy" id="2649997"/>
    <lineage>
        <taxon>Eukaryota</taxon>
        <taxon>Viridiplantae</taxon>
        <taxon>Chlorophyta</taxon>
        <taxon>core chlorophytes</taxon>
        <taxon>Trebouxiophyceae</taxon>
        <taxon>Chlorellales</taxon>
        <taxon>Chlorellaceae</taxon>
        <taxon>Chlorella clade</taxon>
        <taxon>Chlorella</taxon>
    </lineage>
</organism>
<dbReference type="AlphaFoldDB" id="A0AAD5DUU7"/>
<sequence>MDPAAMGQQLGAAAGAPADMQQQLGAALNVEQMMALMPGMGVLAGMAGMGGLDWSHMAVAPQMDQEVSEPAPGPRSRSGKPTRRGPMDEMRQLVRILVKLLPQSIAYIGANEEAGGGNRISEEQIKTYLEKTLGDAPRPQWGVPNGWYSYVAELFSWALGRPVDEESCKKCAKREPGRSWEAIEIELQAIGVHPHCWPLPLSQAAVREAEKNPIAQPIPQVGWLPAVKRDDGGSVRRSTRSAGGFDLDRLTEYELWKHLNDVLTHCAHKAGTTTSPPELVQQLNTYKGNAKMSIDALTTGGLNMLQYVPVMGLDGNPSMMAFLGGMQGMPMGLPPARASLLGALDPAVAAAQEAAAAAGLQQLPGYQPGAPMPMPFPGMTAGGAPPGAGGA</sequence>
<evidence type="ECO:0000256" key="1">
    <source>
        <dbReference type="SAM" id="MobiDB-lite"/>
    </source>
</evidence>
<proteinExistence type="predicted"/>
<keyword evidence="3" id="KW-1185">Reference proteome</keyword>
<dbReference type="EMBL" id="JADXDR010000046">
    <property type="protein sequence ID" value="KAI7842903.1"/>
    <property type="molecule type" value="Genomic_DNA"/>
</dbReference>
<evidence type="ECO:0000313" key="2">
    <source>
        <dbReference type="EMBL" id="KAI7842903.1"/>
    </source>
</evidence>
<accession>A0AAD5DUU7</accession>
<gene>
    <name evidence="2" type="ORF">COHA_003415</name>
</gene>
<dbReference type="Proteomes" id="UP001205105">
    <property type="component" value="Unassembled WGS sequence"/>
</dbReference>
<feature type="region of interest" description="Disordered" evidence="1">
    <location>
        <begin position="63"/>
        <end position="88"/>
    </location>
</feature>
<name>A0AAD5DUU7_9CHLO</name>
<reference evidence="2" key="1">
    <citation type="submission" date="2020-11" db="EMBL/GenBank/DDBJ databases">
        <title>Chlorella ohadii genome sequencing and assembly.</title>
        <authorList>
            <person name="Murik O."/>
            <person name="Treves H."/>
            <person name="Kedem I."/>
            <person name="Shotland Y."/>
            <person name="Kaplan A."/>
        </authorList>
    </citation>
    <scope>NUCLEOTIDE SEQUENCE</scope>
    <source>
        <strain evidence="2">1</strain>
    </source>
</reference>
<evidence type="ECO:0000313" key="3">
    <source>
        <dbReference type="Proteomes" id="UP001205105"/>
    </source>
</evidence>
<comment type="caution">
    <text evidence="2">The sequence shown here is derived from an EMBL/GenBank/DDBJ whole genome shotgun (WGS) entry which is preliminary data.</text>
</comment>